<keyword evidence="1" id="KW-0614">Plasmid</keyword>
<evidence type="ECO:0000313" key="1">
    <source>
        <dbReference type="EMBL" id="AKG47372.1"/>
    </source>
</evidence>
<dbReference type="AlphaFoldDB" id="A0A0F7G2Z5"/>
<geneLocation type="plasmid" evidence="1">
    <name>p2MP</name>
</geneLocation>
<organism evidence="1">
    <name type="scientific">Arthrobacter sp. 68b</name>
    <dbReference type="NCBI Taxonomy" id="311808"/>
    <lineage>
        <taxon>Bacteria</taxon>
        <taxon>Bacillati</taxon>
        <taxon>Actinomycetota</taxon>
        <taxon>Actinomycetes</taxon>
        <taxon>Micrococcales</taxon>
        <taxon>Micrococcaceae</taxon>
        <taxon>Arthrobacter</taxon>
    </lineage>
</organism>
<reference evidence="1" key="2">
    <citation type="submission" date="2014-02" db="EMBL/GenBank/DDBJ databases">
        <title>Plasmid-mediated 2-methylpyridine and pyridine degradation in Arthrobacter sp. 68b.</title>
        <authorList>
            <person name="Stanislauskiene R."/>
            <person name="Rutkiene R."/>
            <person name="Gasparaviciute R."/>
            <person name="Meskiene R."/>
            <person name="Bachamatova I."/>
            <person name="Marcinkeviciene L."/>
            <person name="Meskys R."/>
        </authorList>
    </citation>
    <scope>NUCLEOTIDE SEQUENCE</scope>
    <source>
        <strain evidence="1">68b</strain>
        <plasmid evidence="1">p2MP</plasmid>
    </source>
</reference>
<accession>A0A0F7G2Z5</accession>
<dbReference type="EMBL" id="KJ410765">
    <property type="protein sequence ID" value="AKG47372.1"/>
    <property type="molecule type" value="Genomic_DNA"/>
</dbReference>
<dbReference type="RefSeq" id="WP_173160744.1">
    <property type="nucleotide sequence ID" value="NZ_KJ410765.1"/>
</dbReference>
<reference evidence="1" key="1">
    <citation type="journal article" date="2011" name="Biologija">
        <title>Analysis of phthalate degradation operon from Arthrobacter sp. 68b.</title>
        <authorList>
            <person name="Stanislauskiene R."/>
            <person name="Rudenkov M."/>
            <person name="Karvelis L."/>
            <person name="Gasparaviciute R."/>
            <person name="Meskiene R."/>
            <person name="Casaite V."/>
            <person name="Meskys R."/>
        </authorList>
    </citation>
    <scope>NUCLEOTIDE SEQUENCE</scope>
    <source>
        <strain evidence="1">68b</strain>
        <plasmid evidence="1">p2MP</plasmid>
    </source>
</reference>
<name>A0A0F7G2Z5_9MICC</name>
<proteinExistence type="predicted"/>
<sequence>MTNFWDADGDFDYEAHYEAGQREKAAATADRIGYPGLIDAIHYFGLQGSTESTFTPELLASLDTWWLRVEEIEATPDTQDVKELQRHAEATERAIRAIIDTPA</sequence>
<protein>
    <submittedName>
        <fullName evidence="1">Uncharacterized protein</fullName>
    </submittedName>
</protein>